<sequence>MTFNIKKAILALVSFDLCKDKGHDELGTFFCSQVDQVLYTKVSGRGSGTYEAVTFMDGNTSRCDKATRAWSGELAPFNEPISLHFHGPLHFKQVAFYQPNGDGSYSRKGFYHAQSQTSEGITFMGNFGGTAGSGVFTNAFGNSLSFVNSHGDGGAADPTILADTTVSDTADFSMFTDQKCDDGSCGYIQPGAASRRFPGPNRMFLFEFAMPHSPPNADGADPNDKPALWLLNFRIPYTQQYDKCSCWDFGCGEFDIFEVVNKHDEKALSTFHLNPLGFGDPNYFRRPSDGPIKVALFMDGNDGGRVSVKVLGRSDGARFGGSLSAGEVSELKKKSGSGGGVVSEYQINWPAVGV</sequence>
<name>A0AAN6NM66_9PEZI</name>
<evidence type="ECO:0000313" key="11">
    <source>
        <dbReference type="Proteomes" id="UP001303222"/>
    </source>
</evidence>
<comment type="caution">
    <text evidence="10">The sequence shown here is derived from an EMBL/GenBank/DDBJ whole genome shotgun (WGS) entry which is preliminary data.</text>
</comment>
<dbReference type="EC" id="3.2.1.39" evidence="3"/>
<evidence type="ECO:0000256" key="7">
    <source>
        <dbReference type="ARBA" id="ARBA00023316"/>
    </source>
</evidence>
<evidence type="ECO:0000256" key="6">
    <source>
        <dbReference type="ARBA" id="ARBA00023295"/>
    </source>
</evidence>
<evidence type="ECO:0000256" key="5">
    <source>
        <dbReference type="ARBA" id="ARBA00022801"/>
    </source>
</evidence>
<evidence type="ECO:0000259" key="9">
    <source>
        <dbReference type="Pfam" id="PF10290"/>
    </source>
</evidence>
<keyword evidence="4" id="KW-0732">Signal</keyword>
<evidence type="ECO:0000256" key="3">
    <source>
        <dbReference type="ARBA" id="ARBA00012780"/>
    </source>
</evidence>
<dbReference type="Pfam" id="PF10287">
    <property type="entry name" value="YJL171C_Tos1_C"/>
    <property type="match status" value="1"/>
</dbReference>
<keyword evidence="7" id="KW-0961">Cell wall biogenesis/degradation</keyword>
<protein>
    <recommendedName>
        <fullName evidence="3">glucan endo-1,3-beta-D-glucosidase</fullName>
        <ecNumber evidence="3">3.2.1.39</ecNumber>
    </recommendedName>
</protein>
<feature type="domain" description="Cell wall protein YJL171C/Tos1 N-terminal" evidence="9">
    <location>
        <begin position="35"/>
        <end position="99"/>
    </location>
</feature>
<dbReference type="PANTHER" id="PTHR31737">
    <property type="entry name" value="PROTEIN TOS1"/>
    <property type="match status" value="1"/>
</dbReference>
<proteinExistence type="inferred from homology"/>
<evidence type="ECO:0000256" key="1">
    <source>
        <dbReference type="ARBA" id="ARBA00000382"/>
    </source>
</evidence>
<gene>
    <name evidence="10" type="ORF">QBC32DRAFT_374804</name>
</gene>
<comment type="similarity">
    <text evidence="2">Belongs to the PGA52 family.</text>
</comment>
<evidence type="ECO:0000256" key="2">
    <source>
        <dbReference type="ARBA" id="ARBA00006055"/>
    </source>
</evidence>
<dbReference type="GO" id="GO:0009277">
    <property type="term" value="C:fungal-type cell wall"/>
    <property type="evidence" value="ECO:0007669"/>
    <property type="project" value="TreeGrafter"/>
</dbReference>
<accession>A0AAN6NM66</accession>
<dbReference type="GO" id="GO:0071555">
    <property type="term" value="P:cell wall organization"/>
    <property type="evidence" value="ECO:0007669"/>
    <property type="project" value="UniProtKB-KW"/>
</dbReference>
<organism evidence="10 11">
    <name type="scientific">Pseudoneurospora amorphoporcata</name>
    <dbReference type="NCBI Taxonomy" id="241081"/>
    <lineage>
        <taxon>Eukaryota</taxon>
        <taxon>Fungi</taxon>
        <taxon>Dikarya</taxon>
        <taxon>Ascomycota</taxon>
        <taxon>Pezizomycotina</taxon>
        <taxon>Sordariomycetes</taxon>
        <taxon>Sordariomycetidae</taxon>
        <taxon>Sordariales</taxon>
        <taxon>Sordariaceae</taxon>
        <taxon>Pseudoneurospora</taxon>
    </lineage>
</organism>
<reference evidence="10" key="2">
    <citation type="submission" date="2023-06" db="EMBL/GenBank/DDBJ databases">
        <authorList>
            <consortium name="Lawrence Berkeley National Laboratory"/>
            <person name="Mondo S.J."/>
            <person name="Hensen N."/>
            <person name="Bonometti L."/>
            <person name="Westerberg I."/>
            <person name="Brannstrom I.O."/>
            <person name="Guillou S."/>
            <person name="Cros-Aarteil S."/>
            <person name="Calhoun S."/>
            <person name="Haridas S."/>
            <person name="Kuo A."/>
            <person name="Pangilinan J."/>
            <person name="Riley R."/>
            <person name="Labutti K."/>
            <person name="Andreopoulos B."/>
            <person name="Lipzen A."/>
            <person name="Chen C."/>
            <person name="Yanf M."/>
            <person name="Daum C."/>
            <person name="Ng V."/>
            <person name="Clum A."/>
            <person name="Steindorff A."/>
            <person name="Ohm R."/>
            <person name="Martin F."/>
            <person name="Silar P."/>
            <person name="Natvig D."/>
            <person name="Lalanne C."/>
            <person name="Gautier V."/>
            <person name="Ament-Velasquez S.L."/>
            <person name="Kruys A."/>
            <person name="Hutchinson M.I."/>
            <person name="Powell A.J."/>
            <person name="Barry K."/>
            <person name="Miller A.N."/>
            <person name="Grigoriev I.V."/>
            <person name="Debuchy R."/>
            <person name="Gladieux P."/>
            <person name="Thoren M.H."/>
            <person name="Johannesson H."/>
        </authorList>
    </citation>
    <scope>NUCLEOTIDE SEQUENCE</scope>
    <source>
        <strain evidence="10">CBS 626.80</strain>
    </source>
</reference>
<dbReference type="InterPro" id="IPR018807">
    <property type="entry name" value="YJL171C/Tos1_N"/>
</dbReference>
<dbReference type="InterPro" id="IPR018805">
    <property type="entry name" value="YJL171C/Tos1_C"/>
</dbReference>
<evidence type="ECO:0000313" key="10">
    <source>
        <dbReference type="EMBL" id="KAK3946613.1"/>
    </source>
</evidence>
<keyword evidence="11" id="KW-1185">Reference proteome</keyword>
<dbReference type="AlphaFoldDB" id="A0AAN6NM66"/>
<dbReference type="GO" id="GO:0042973">
    <property type="term" value="F:glucan endo-1,3-beta-D-glucosidase activity"/>
    <property type="evidence" value="ECO:0007669"/>
    <property type="project" value="UniProtKB-EC"/>
</dbReference>
<keyword evidence="5" id="KW-0378">Hydrolase</keyword>
<dbReference type="PANTHER" id="PTHR31737:SF2">
    <property type="entry name" value="PROTEIN TOS1"/>
    <property type="match status" value="1"/>
</dbReference>
<evidence type="ECO:0000259" key="8">
    <source>
        <dbReference type="Pfam" id="PF10287"/>
    </source>
</evidence>
<dbReference type="EMBL" id="MU859638">
    <property type="protein sequence ID" value="KAK3946613.1"/>
    <property type="molecule type" value="Genomic_DNA"/>
</dbReference>
<reference evidence="10" key="1">
    <citation type="journal article" date="2023" name="Mol. Phylogenet. Evol.">
        <title>Genome-scale phylogeny and comparative genomics of the fungal order Sordariales.</title>
        <authorList>
            <person name="Hensen N."/>
            <person name="Bonometti L."/>
            <person name="Westerberg I."/>
            <person name="Brannstrom I.O."/>
            <person name="Guillou S."/>
            <person name="Cros-Aarteil S."/>
            <person name="Calhoun S."/>
            <person name="Haridas S."/>
            <person name="Kuo A."/>
            <person name="Mondo S."/>
            <person name="Pangilinan J."/>
            <person name="Riley R."/>
            <person name="LaButti K."/>
            <person name="Andreopoulos B."/>
            <person name="Lipzen A."/>
            <person name="Chen C."/>
            <person name="Yan M."/>
            <person name="Daum C."/>
            <person name="Ng V."/>
            <person name="Clum A."/>
            <person name="Steindorff A."/>
            <person name="Ohm R.A."/>
            <person name="Martin F."/>
            <person name="Silar P."/>
            <person name="Natvig D.O."/>
            <person name="Lalanne C."/>
            <person name="Gautier V."/>
            <person name="Ament-Velasquez S.L."/>
            <person name="Kruys A."/>
            <person name="Hutchinson M.I."/>
            <person name="Powell A.J."/>
            <person name="Barry K."/>
            <person name="Miller A.N."/>
            <person name="Grigoriev I.V."/>
            <person name="Debuchy R."/>
            <person name="Gladieux P."/>
            <person name="Hiltunen Thoren M."/>
            <person name="Johannesson H."/>
        </authorList>
    </citation>
    <scope>NUCLEOTIDE SEQUENCE</scope>
    <source>
        <strain evidence="10">CBS 626.80</strain>
    </source>
</reference>
<comment type="catalytic activity">
    <reaction evidence="1">
        <text>Hydrolysis of (1-&gt;3)-beta-D-glucosidic linkages in (1-&gt;3)-beta-D-glucans.</text>
        <dbReference type="EC" id="3.2.1.39"/>
    </reaction>
</comment>
<keyword evidence="6" id="KW-0326">Glycosidase</keyword>
<evidence type="ECO:0000256" key="4">
    <source>
        <dbReference type="ARBA" id="ARBA00022729"/>
    </source>
</evidence>
<dbReference type="Proteomes" id="UP001303222">
    <property type="component" value="Unassembled WGS sequence"/>
</dbReference>
<feature type="domain" description="Cell wall protein YJL171C/Tos1 C-terminal" evidence="8">
    <location>
        <begin position="103"/>
        <end position="330"/>
    </location>
</feature>
<dbReference type="Pfam" id="PF10290">
    <property type="entry name" value="YJL171C_Tos1_N"/>
    <property type="match status" value="1"/>
</dbReference>